<protein>
    <recommendedName>
        <fullName evidence="1">VOC domain-containing protein</fullName>
    </recommendedName>
</protein>
<dbReference type="Gene3D" id="3.10.180.10">
    <property type="entry name" value="2,3-Dihydroxybiphenyl 1,2-Dioxygenase, domain 1"/>
    <property type="match status" value="1"/>
</dbReference>
<gene>
    <name evidence="2" type="ORF">CLV48_11274</name>
</gene>
<dbReference type="EMBL" id="PYGF01000012">
    <property type="protein sequence ID" value="PSL01731.1"/>
    <property type="molecule type" value="Genomic_DNA"/>
</dbReference>
<sequence>MKNHVTVGWFEIPVIDMERAMSFYEVIFECKLERHQMGPIDMAWFPWNHEIGGAGGSLVKNEEYYQPSERGALVYFSSLDVNQELERIPNAGGKVLQSKTLISDEIGYMALFLDTEGNRIALHSLK</sequence>
<name>A0A2P8DWY5_9BACT</name>
<keyword evidence="3" id="KW-1185">Reference proteome</keyword>
<evidence type="ECO:0000259" key="1">
    <source>
        <dbReference type="PROSITE" id="PS51819"/>
    </source>
</evidence>
<dbReference type="OrthoDB" id="9804235at2"/>
<evidence type="ECO:0000313" key="2">
    <source>
        <dbReference type="EMBL" id="PSL01731.1"/>
    </source>
</evidence>
<dbReference type="InterPro" id="IPR037523">
    <property type="entry name" value="VOC_core"/>
</dbReference>
<dbReference type="CDD" id="cd07247">
    <property type="entry name" value="SgaA_N_like"/>
    <property type="match status" value="1"/>
</dbReference>
<dbReference type="PROSITE" id="PS51819">
    <property type="entry name" value="VOC"/>
    <property type="match status" value="1"/>
</dbReference>
<organism evidence="2 3">
    <name type="scientific">Cecembia rubra</name>
    <dbReference type="NCBI Taxonomy" id="1485585"/>
    <lineage>
        <taxon>Bacteria</taxon>
        <taxon>Pseudomonadati</taxon>
        <taxon>Bacteroidota</taxon>
        <taxon>Cytophagia</taxon>
        <taxon>Cytophagales</taxon>
        <taxon>Cyclobacteriaceae</taxon>
        <taxon>Cecembia</taxon>
    </lineage>
</organism>
<comment type="caution">
    <text evidence="2">The sequence shown here is derived from an EMBL/GenBank/DDBJ whole genome shotgun (WGS) entry which is preliminary data.</text>
</comment>
<dbReference type="SUPFAM" id="SSF54593">
    <property type="entry name" value="Glyoxalase/Bleomycin resistance protein/Dihydroxybiphenyl dioxygenase"/>
    <property type="match status" value="1"/>
</dbReference>
<dbReference type="AlphaFoldDB" id="A0A2P8DWY5"/>
<dbReference type="PANTHER" id="PTHR33993:SF2">
    <property type="entry name" value="VOC DOMAIN-CONTAINING PROTEIN"/>
    <property type="match status" value="1"/>
</dbReference>
<dbReference type="InterPro" id="IPR029068">
    <property type="entry name" value="Glyas_Bleomycin-R_OHBP_Dase"/>
</dbReference>
<dbReference type="InterPro" id="IPR052164">
    <property type="entry name" value="Anthracycline_SecMetBiosynth"/>
</dbReference>
<evidence type="ECO:0000313" key="3">
    <source>
        <dbReference type="Proteomes" id="UP000240708"/>
    </source>
</evidence>
<accession>A0A2P8DWY5</accession>
<proteinExistence type="predicted"/>
<dbReference type="InterPro" id="IPR004360">
    <property type="entry name" value="Glyas_Fos-R_dOase_dom"/>
</dbReference>
<dbReference type="Pfam" id="PF00903">
    <property type="entry name" value="Glyoxalase"/>
    <property type="match status" value="1"/>
</dbReference>
<dbReference type="RefSeq" id="WP_106568561.1">
    <property type="nucleotide sequence ID" value="NZ_JAUVYL010000065.1"/>
</dbReference>
<reference evidence="2 3" key="1">
    <citation type="submission" date="2018-03" db="EMBL/GenBank/DDBJ databases">
        <title>Genomic Encyclopedia of Archaeal and Bacterial Type Strains, Phase II (KMG-II): from individual species to whole genera.</title>
        <authorList>
            <person name="Goeker M."/>
        </authorList>
    </citation>
    <scope>NUCLEOTIDE SEQUENCE [LARGE SCALE GENOMIC DNA]</scope>
    <source>
        <strain evidence="2 3">DSM 28057</strain>
    </source>
</reference>
<feature type="domain" description="VOC" evidence="1">
    <location>
        <begin position="6"/>
        <end position="125"/>
    </location>
</feature>
<dbReference type="Proteomes" id="UP000240708">
    <property type="component" value="Unassembled WGS sequence"/>
</dbReference>
<dbReference type="PANTHER" id="PTHR33993">
    <property type="entry name" value="GLYOXALASE-RELATED"/>
    <property type="match status" value="1"/>
</dbReference>